<evidence type="ECO:0000313" key="3">
    <source>
        <dbReference type="Proteomes" id="UP000268350"/>
    </source>
</evidence>
<evidence type="ECO:0000313" key="2">
    <source>
        <dbReference type="EMBL" id="SPP79915.1"/>
    </source>
</evidence>
<gene>
    <name evidence="2" type="ORF">DGUA_6G012835</name>
</gene>
<keyword evidence="3" id="KW-1185">Reference proteome</keyword>
<reference evidence="3" key="1">
    <citation type="submission" date="2018-01" db="EMBL/GenBank/DDBJ databases">
        <authorList>
            <person name="Alioto T."/>
            <person name="Alioto T."/>
        </authorList>
    </citation>
    <scope>NUCLEOTIDE SEQUENCE [LARGE SCALE GENOMIC DNA]</scope>
</reference>
<keyword evidence="1" id="KW-0812">Transmembrane</keyword>
<sequence>MDGGCDQGDLHYGSGILTIRSDCIVRSTSVMLQGMQERTESGGSSYAALTFHELDEDLVEESSAVSIVAAACLLVLLIVCVSLGWYYFHQCRVRAVPVEEPQTTREVRSNDQPLLEKPIGEFPI</sequence>
<accession>A0A3B0JCY0</accession>
<dbReference type="AlphaFoldDB" id="A0A3B0JCY0"/>
<feature type="transmembrane region" description="Helical" evidence="1">
    <location>
        <begin position="64"/>
        <end position="88"/>
    </location>
</feature>
<dbReference type="Proteomes" id="UP000268350">
    <property type="component" value="Unassembled WGS sequence"/>
</dbReference>
<keyword evidence="1" id="KW-0472">Membrane</keyword>
<keyword evidence="1" id="KW-1133">Transmembrane helix</keyword>
<evidence type="ECO:0000256" key="1">
    <source>
        <dbReference type="SAM" id="Phobius"/>
    </source>
</evidence>
<dbReference type="EMBL" id="OUUW01000004">
    <property type="protein sequence ID" value="SPP79915.1"/>
    <property type="molecule type" value="Genomic_DNA"/>
</dbReference>
<organism evidence="2 3">
    <name type="scientific">Drosophila guanche</name>
    <name type="common">Fruit fly</name>
    <dbReference type="NCBI Taxonomy" id="7266"/>
    <lineage>
        <taxon>Eukaryota</taxon>
        <taxon>Metazoa</taxon>
        <taxon>Ecdysozoa</taxon>
        <taxon>Arthropoda</taxon>
        <taxon>Hexapoda</taxon>
        <taxon>Insecta</taxon>
        <taxon>Pterygota</taxon>
        <taxon>Neoptera</taxon>
        <taxon>Endopterygota</taxon>
        <taxon>Diptera</taxon>
        <taxon>Brachycera</taxon>
        <taxon>Muscomorpha</taxon>
        <taxon>Ephydroidea</taxon>
        <taxon>Drosophilidae</taxon>
        <taxon>Drosophila</taxon>
        <taxon>Sophophora</taxon>
    </lineage>
</organism>
<name>A0A3B0JCY0_DROGU</name>
<dbReference type="OrthoDB" id="8061707at2759"/>
<proteinExistence type="predicted"/>
<protein>
    <submittedName>
        <fullName evidence="2">Uncharacterized protein</fullName>
    </submittedName>
</protein>